<comment type="subcellular location">
    <subcellularLocation>
        <location evidence="1">Cell membrane</location>
        <topology evidence="1">Single-pass membrane protein</topology>
    </subcellularLocation>
</comment>
<keyword evidence="2" id="KW-1003">Cell membrane</keyword>
<evidence type="ECO:0000256" key="4">
    <source>
        <dbReference type="ARBA" id="ARBA00022989"/>
    </source>
</evidence>
<feature type="transmembrane region" description="Helical" evidence="6">
    <location>
        <begin position="34"/>
        <end position="57"/>
    </location>
</feature>
<evidence type="ECO:0000313" key="8">
    <source>
        <dbReference type="EMBL" id="GGN40996.1"/>
    </source>
</evidence>
<protein>
    <submittedName>
        <fullName evidence="8">PspC domain-containing protein</fullName>
    </submittedName>
</protein>
<dbReference type="GeneID" id="301547806"/>
<evidence type="ECO:0000313" key="9">
    <source>
        <dbReference type="Proteomes" id="UP000600080"/>
    </source>
</evidence>
<keyword evidence="3 6" id="KW-0812">Transmembrane</keyword>
<sequence>MATALVRPRNNRMIAGVCAGLAQRFGTTPTTMRVIFVLSCLLPGPQFLVYLALWILLPTEDRTAGAASW</sequence>
<dbReference type="Pfam" id="PF04024">
    <property type="entry name" value="PspC"/>
    <property type="match status" value="1"/>
</dbReference>
<evidence type="ECO:0000259" key="7">
    <source>
        <dbReference type="Pfam" id="PF04024"/>
    </source>
</evidence>
<keyword evidence="4 6" id="KW-1133">Transmembrane helix</keyword>
<evidence type="ECO:0000256" key="3">
    <source>
        <dbReference type="ARBA" id="ARBA00022692"/>
    </source>
</evidence>
<dbReference type="Proteomes" id="UP000600080">
    <property type="component" value="Unassembled WGS sequence"/>
</dbReference>
<evidence type="ECO:0000256" key="6">
    <source>
        <dbReference type="SAM" id="Phobius"/>
    </source>
</evidence>
<dbReference type="InterPro" id="IPR007168">
    <property type="entry name" value="Phageshock_PspC_N"/>
</dbReference>
<evidence type="ECO:0000256" key="2">
    <source>
        <dbReference type="ARBA" id="ARBA00022475"/>
    </source>
</evidence>
<reference evidence="9" key="1">
    <citation type="journal article" date="2019" name="Int. J. Syst. Evol. Microbiol.">
        <title>The Global Catalogue of Microorganisms (GCM) 10K type strain sequencing project: providing services to taxonomists for standard genome sequencing and annotation.</title>
        <authorList>
            <consortium name="The Broad Institute Genomics Platform"/>
            <consortium name="The Broad Institute Genome Sequencing Center for Infectious Disease"/>
            <person name="Wu L."/>
            <person name="Ma J."/>
        </authorList>
    </citation>
    <scope>NUCLEOTIDE SEQUENCE [LARGE SCALE GENOMIC DNA]</scope>
    <source>
        <strain evidence="9">CGMCC 4.7323</strain>
    </source>
</reference>
<keyword evidence="9" id="KW-1185">Reference proteome</keyword>
<keyword evidence="5 6" id="KW-0472">Membrane</keyword>
<accession>A0ABQ2J9T6</accession>
<dbReference type="RefSeq" id="WP_189097204.1">
    <property type="nucleotide sequence ID" value="NZ_BMND01000006.1"/>
</dbReference>
<name>A0ABQ2J9T6_9ACTN</name>
<comment type="caution">
    <text evidence="8">The sequence shown here is derived from an EMBL/GenBank/DDBJ whole genome shotgun (WGS) entry which is preliminary data.</text>
</comment>
<evidence type="ECO:0000256" key="1">
    <source>
        <dbReference type="ARBA" id="ARBA00004162"/>
    </source>
</evidence>
<gene>
    <name evidence="8" type="ORF">GCM10012285_19740</name>
</gene>
<proteinExistence type="predicted"/>
<organism evidence="8 9">
    <name type="scientific">Streptomyces kronopolitis</name>
    <dbReference type="NCBI Taxonomy" id="1612435"/>
    <lineage>
        <taxon>Bacteria</taxon>
        <taxon>Bacillati</taxon>
        <taxon>Actinomycetota</taxon>
        <taxon>Actinomycetes</taxon>
        <taxon>Kitasatosporales</taxon>
        <taxon>Streptomycetaceae</taxon>
        <taxon>Streptomyces</taxon>
    </lineage>
</organism>
<evidence type="ECO:0000256" key="5">
    <source>
        <dbReference type="ARBA" id="ARBA00023136"/>
    </source>
</evidence>
<dbReference type="EMBL" id="BMND01000006">
    <property type="protein sequence ID" value="GGN40996.1"/>
    <property type="molecule type" value="Genomic_DNA"/>
</dbReference>
<feature type="domain" description="Phage shock protein PspC N-terminal" evidence="7">
    <location>
        <begin position="4"/>
        <end position="60"/>
    </location>
</feature>
<dbReference type="PANTHER" id="PTHR33885">
    <property type="entry name" value="PHAGE SHOCK PROTEIN C"/>
    <property type="match status" value="1"/>
</dbReference>
<dbReference type="InterPro" id="IPR052027">
    <property type="entry name" value="PspC"/>
</dbReference>
<dbReference type="PANTHER" id="PTHR33885:SF3">
    <property type="entry name" value="PHAGE SHOCK PROTEIN C"/>
    <property type="match status" value="1"/>
</dbReference>